<evidence type="ECO:0000313" key="2">
    <source>
        <dbReference type="EMBL" id="KEY66032.1"/>
    </source>
</evidence>
<dbReference type="PANTHER" id="PTHR43194">
    <property type="entry name" value="HYDROLASE ALPHA/BETA FOLD FAMILY"/>
    <property type="match status" value="1"/>
</dbReference>
<evidence type="ECO:0000313" key="3">
    <source>
        <dbReference type="Proteomes" id="UP000028045"/>
    </source>
</evidence>
<gene>
    <name evidence="2" type="ORF">S7711_06939</name>
</gene>
<dbReference type="AlphaFoldDB" id="A0A084AL53"/>
<evidence type="ECO:0000259" key="1">
    <source>
        <dbReference type="Pfam" id="PF00561"/>
    </source>
</evidence>
<dbReference type="InterPro" id="IPR029058">
    <property type="entry name" value="AB_hydrolase_fold"/>
</dbReference>
<sequence>MPDTQSPTSSLELPRPTVLNQKSSIEAPSYEAFTSRFGHAFPKPQFLNSNLGTTALYDLPAPSGQARRHVLVIHGVNTPALGLWPLAKELQALDPDAHIVLFDLWGHGLSSTPLVAHAPHVFHFQILQVLAFMQWTHPHVIGYSFGASTAISFALDNPWVASVVTLAPAGIIDKAHFSPHMEDLLDSQGRDLEAIDCVMNWLEGGPINVPDDWQQRVQAGHIVAEALREWELQEHPGYPHSVLSMFRYGGVYGREDTFREFAKLPFKKMTVLGELDIVCTESQLRDLGFSHVEVVKDQNHGLVRTAAGDVAKIVHRFWSQ</sequence>
<organism evidence="2 3">
    <name type="scientific">Stachybotrys chartarum (strain CBS 109288 / IBT 7711)</name>
    <name type="common">Toxic black mold</name>
    <name type="synonym">Stilbospora chartarum</name>
    <dbReference type="NCBI Taxonomy" id="1280523"/>
    <lineage>
        <taxon>Eukaryota</taxon>
        <taxon>Fungi</taxon>
        <taxon>Dikarya</taxon>
        <taxon>Ascomycota</taxon>
        <taxon>Pezizomycotina</taxon>
        <taxon>Sordariomycetes</taxon>
        <taxon>Hypocreomycetidae</taxon>
        <taxon>Hypocreales</taxon>
        <taxon>Stachybotryaceae</taxon>
        <taxon>Stachybotrys</taxon>
    </lineage>
</organism>
<dbReference type="HOGENOM" id="CLU_047586_0_0_1"/>
<dbReference type="OrthoDB" id="408373at2759"/>
<feature type="domain" description="AB hydrolase-1" evidence="1">
    <location>
        <begin position="69"/>
        <end position="181"/>
    </location>
</feature>
<reference evidence="2 3" key="1">
    <citation type="journal article" date="2014" name="BMC Genomics">
        <title>Comparative genome sequencing reveals chemotype-specific gene clusters in the toxigenic black mold Stachybotrys.</title>
        <authorList>
            <person name="Semeiks J."/>
            <person name="Borek D."/>
            <person name="Otwinowski Z."/>
            <person name="Grishin N.V."/>
        </authorList>
    </citation>
    <scope>NUCLEOTIDE SEQUENCE [LARGE SCALE GENOMIC DNA]</scope>
    <source>
        <strain evidence="3">CBS 109288 / IBT 7711</strain>
    </source>
</reference>
<dbReference type="Proteomes" id="UP000028045">
    <property type="component" value="Unassembled WGS sequence"/>
</dbReference>
<dbReference type="PANTHER" id="PTHR43194:SF2">
    <property type="entry name" value="PEROXISOMAL MEMBRANE PROTEIN LPX1"/>
    <property type="match status" value="1"/>
</dbReference>
<dbReference type="EMBL" id="KL648676">
    <property type="protein sequence ID" value="KEY66032.1"/>
    <property type="molecule type" value="Genomic_DNA"/>
</dbReference>
<dbReference type="Gene3D" id="3.40.50.1820">
    <property type="entry name" value="alpha/beta hydrolase"/>
    <property type="match status" value="1"/>
</dbReference>
<accession>A0A084AL53</accession>
<dbReference type="SUPFAM" id="SSF53474">
    <property type="entry name" value="alpha/beta-Hydrolases"/>
    <property type="match status" value="1"/>
</dbReference>
<dbReference type="InterPro" id="IPR050228">
    <property type="entry name" value="Carboxylesterase_BioH"/>
</dbReference>
<name>A0A084AL53_STACB</name>
<dbReference type="InterPro" id="IPR000073">
    <property type="entry name" value="AB_hydrolase_1"/>
</dbReference>
<proteinExistence type="predicted"/>
<protein>
    <recommendedName>
        <fullName evidence="1">AB hydrolase-1 domain-containing protein</fullName>
    </recommendedName>
</protein>
<keyword evidence="3" id="KW-1185">Reference proteome</keyword>
<dbReference type="Pfam" id="PF00561">
    <property type="entry name" value="Abhydrolase_1"/>
    <property type="match status" value="1"/>
</dbReference>